<name>A0A1Y2GZ87_9FUNG</name>
<keyword evidence="2" id="KW-1185">Reference proteome</keyword>
<evidence type="ECO:0000313" key="2">
    <source>
        <dbReference type="Proteomes" id="UP000193648"/>
    </source>
</evidence>
<dbReference type="GeneID" id="33565033"/>
<evidence type="ECO:0000313" key="1">
    <source>
        <dbReference type="EMBL" id="ORZ26783.1"/>
    </source>
</evidence>
<proteinExistence type="predicted"/>
<comment type="caution">
    <text evidence="1">The sequence shown here is derived from an EMBL/GenBank/DDBJ whole genome shotgun (WGS) entry which is preliminary data.</text>
</comment>
<dbReference type="Proteomes" id="UP000193648">
    <property type="component" value="Unassembled WGS sequence"/>
</dbReference>
<dbReference type="AlphaFoldDB" id="A0A1Y2GZ87"/>
<organism evidence="1 2">
    <name type="scientific">Lobosporangium transversale</name>
    <dbReference type="NCBI Taxonomy" id="64571"/>
    <lineage>
        <taxon>Eukaryota</taxon>
        <taxon>Fungi</taxon>
        <taxon>Fungi incertae sedis</taxon>
        <taxon>Mucoromycota</taxon>
        <taxon>Mortierellomycotina</taxon>
        <taxon>Mortierellomycetes</taxon>
        <taxon>Mortierellales</taxon>
        <taxon>Mortierellaceae</taxon>
        <taxon>Lobosporangium</taxon>
    </lineage>
</organism>
<dbReference type="InParanoid" id="A0A1Y2GZ87"/>
<reference evidence="1 2" key="1">
    <citation type="submission" date="2016-07" db="EMBL/GenBank/DDBJ databases">
        <title>Pervasive Adenine N6-methylation of Active Genes in Fungi.</title>
        <authorList>
            <consortium name="DOE Joint Genome Institute"/>
            <person name="Mondo S.J."/>
            <person name="Dannebaum R.O."/>
            <person name="Kuo R.C."/>
            <person name="Labutti K."/>
            <person name="Haridas S."/>
            <person name="Kuo A."/>
            <person name="Salamov A."/>
            <person name="Ahrendt S.R."/>
            <person name="Lipzen A."/>
            <person name="Sullivan W."/>
            <person name="Andreopoulos W.B."/>
            <person name="Clum A."/>
            <person name="Lindquist E."/>
            <person name="Daum C."/>
            <person name="Ramamoorthy G.K."/>
            <person name="Gryganskyi A."/>
            <person name="Culley D."/>
            <person name="Magnuson J.K."/>
            <person name="James T.Y."/>
            <person name="O'Malley M.A."/>
            <person name="Stajich J.E."/>
            <person name="Spatafora J.W."/>
            <person name="Visel A."/>
            <person name="Grigoriev I.V."/>
        </authorList>
    </citation>
    <scope>NUCLEOTIDE SEQUENCE [LARGE SCALE GENOMIC DNA]</scope>
    <source>
        <strain evidence="1 2">NRRL 3116</strain>
    </source>
</reference>
<dbReference type="EMBL" id="MCFF01000006">
    <property type="protein sequence ID" value="ORZ26783.1"/>
    <property type="molecule type" value="Genomic_DNA"/>
</dbReference>
<protein>
    <submittedName>
        <fullName evidence="1">Uncharacterized protein</fullName>
    </submittedName>
</protein>
<gene>
    <name evidence="1" type="ORF">BCR41DRAFT_347925</name>
</gene>
<accession>A0A1Y2GZ87</accession>
<sequence length="57" mass="6675">MLQQKEVPISVLPLFPLHVKMHLNSIYLTSTHLYTVHTMHIMHTRILYLSTTPSTLF</sequence>
<dbReference type="RefSeq" id="XP_021884546.1">
    <property type="nucleotide sequence ID" value="XM_022023189.1"/>
</dbReference>